<dbReference type="Gene3D" id="3.40.50.150">
    <property type="entry name" value="Vaccinia Virus protein VP39"/>
    <property type="match status" value="1"/>
</dbReference>
<reference evidence="9 10" key="1">
    <citation type="submission" date="2010-12" db="EMBL/GenBank/DDBJ databases">
        <authorList>
            <person name="Muzny D."/>
            <person name="Qin X."/>
            <person name="Deng J."/>
            <person name="Jiang H."/>
            <person name="Liu Y."/>
            <person name="Qu J."/>
            <person name="Song X.-Z."/>
            <person name="Zhang L."/>
            <person name="Thornton R."/>
            <person name="Coyle M."/>
            <person name="Francisco L."/>
            <person name="Jackson L."/>
            <person name="Javaid M."/>
            <person name="Korchina V."/>
            <person name="Kovar C."/>
            <person name="Mata R."/>
            <person name="Mathew T."/>
            <person name="Ngo R."/>
            <person name="Nguyen L."/>
            <person name="Nguyen N."/>
            <person name="Okwuonu G."/>
            <person name="Ongeri F."/>
            <person name="Pham C."/>
            <person name="Simmons D."/>
            <person name="Wilczek-Boney K."/>
            <person name="Hale W."/>
            <person name="Jakkamsetti A."/>
            <person name="Pham P."/>
            <person name="Ruth R."/>
            <person name="San Lucas F."/>
            <person name="Warren J."/>
            <person name="Zhang J."/>
            <person name="Zhao Z."/>
            <person name="Zhou C."/>
            <person name="Zhu D."/>
            <person name="Lee S."/>
            <person name="Bess C."/>
            <person name="Blankenburg K."/>
            <person name="Forbes L."/>
            <person name="Fu Q."/>
            <person name="Gubbala S."/>
            <person name="Hirani K."/>
            <person name="Jayaseelan J.C."/>
            <person name="Lara F."/>
            <person name="Munidasa M."/>
            <person name="Palculict T."/>
            <person name="Patil S."/>
            <person name="Pu L.-L."/>
            <person name="Saada N."/>
            <person name="Tang L."/>
            <person name="Weissenberger G."/>
            <person name="Zhu Y."/>
            <person name="Hemphill L."/>
            <person name="Shang Y."/>
            <person name="Youmans B."/>
            <person name="Ayvaz T."/>
            <person name="Ross M."/>
            <person name="Santibanez J."/>
            <person name="Aqrawi P."/>
            <person name="Gross S."/>
            <person name="Joshi V."/>
            <person name="Fowler G."/>
            <person name="Nazareth L."/>
            <person name="Reid J."/>
            <person name="Worley K."/>
            <person name="Petrosino J."/>
            <person name="Highlander S."/>
            <person name="Gibbs R."/>
        </authorList>
    </citation>
    <scope>NUCLEOTIDE SEQUENCE [LARGE SCALE GENOMIC DNA]</scope>
    <source>
        <strain evidence="9 10">ATCC 33393</strain>
    </source>
</reference>
<dbReference type="PANTHER" id="PTHR43542:SF1">
    <property type="entry name" value="METHYLTRANSFERASE"/>
    <property type="match status" value="1"/>
</dbReference>
<keyword evidence="8" id="KW-0949">S-adenosyl-L-methionine</keyword>
<dbReference type="Proteomes" id="UP000032871">
    <property type="component" value="Unassembled WGS sequence"/>
</dbReference>
<sequence>MPLILAKKHIIFLPIYMKKATTQQSTKGEVRIIAGLWRGRKLPVLPSQGLRPTGDRVKETLFNWLMPYIVDSECLDGFAGSGSLGFEALSRQAAKVTFLELEKAVAQQLNKNIQTLKCADRAQVVNQNSLHFLNQPQNQPHFDVVFLDPPFHFNLAEQAMALLAQNNWLRPQALIYVETEKGKEPNVPENWHVLKQKDSGQVSYRLYQAE</sequence>
<evidence type="ECO:0000256" key="8">
    <source>
        <dbReference type="PIRNR" id="PIRNR004553"/>
    </source>
</evidence>
<dbReference type="PANTHER" id="PTHR43542">
    <property type="entry name" value="METHYLTRANSFERASE"/>
    <property type="match status" value="1"/>
</dbReference>
<organism evidence="9 10">
    <name type="scientific">Aggregatibacter segnis ATCC 33393</name>
    <dbReference type="NCBI Taxonomy" id="888057"/>
    <lineage>
        <taxon>Bacteria</taxon>
        <taxon>Pseudomonadati</taxon>
        <taxon>Pseudomonadota</taxon>
        <taxon>Gammaproteobacteria</taxon>
        <taxon>Pasteurellales</taxon>
        <taxon>Pasteurellaceae</taxon>
        <taxon>Aggregatibacter</taxon>
    </lineage>
</organism>
<evidence type="ECO:0000256" key="2">
    <source>
        <dbReference type="ARBA" id="ARBA00005269"/>
    </source>
</evidence>
<dbReference type="Pfam" id="PF03602">
    <property type="entry name" value="Cons_hypoth95"/>
    <property type="match status" value="1"/>
</dbReference>
<protein>
    <recommendedName>
        <fullName evidence="4 8">Ribosomal RNA small subunit methyltransferase D</fullName>
        <ecNumber evidence="3 8">2.1.1.171</ecNumber>
    </recommendedName>
</protein>
<dbReference type="GO" id="GO:0052913">
    <property type="term" value="F:16S rRNA (guanine(966)-N(2))-methyltransferase activity"/>
    <property type="evidence" value="ECO:0007669"/>
    <property type="project" value="UniProtKB-EC"/>
</dbReference>
<dbReference type="HOGENOM" id="CLU_075826_2_2_6"/>
<evidence type="ECO:0000256" key="3">
    <source>
        <dbReference type="ARBA" id="ARBA00012141"/>
    </source>
</evidence>
<evidence type="ECO:0000313" key="9">
    <source>
        <dbReference type="EMBL" id="EFU67051.1"/>
    </source>
</evidence>
<dbReference type="NCBIfam" id="TIGR00095">
    <property type="entry name" value="16S rRNA (guanine(966)-N(2))-methyltransferase RsmD"/>
    <property type="match status" value="1"/>
</dbReference>
<comment type="similarity">
    <text evidence="2 8">Belongs to the methyltransferase superfamily. RsmD family.</text>
</comment>
<dbReference type="STRING" id="739.GCA_001059425_00925"/>
<dbReference type="AlphaFoldDB" id="E6KZV4"/>
<accession>E6KZV4</accession>
<keyword evidence="8" id="KW-0698">rRNA processing</keyword>
<keyword evidence="6 8" id="KW-0808">Transferase</keyword>
<gene>
    <name evidence="9" type="primary">rsmD</name>
    <name evidence="9" type="ORF">HMPREF9064_1686</name>
</gene>
<dbReference type="SUPFAM" id="SSF53335">
    <property type="entry name" value="S-adenosyl-L-methionine-dependent methyltransferases"/>
    <property type="match status" value="1"/>
</dbReference>
<comment type="function">
    <text evidence="1 8">Specifically methylates the guanine in position 966 of 16S rRNA in the assembled 30S particle.</text>
</comment>
<dbReference type="InterPro" id="IPR004398">
    <property type="entry name" value="RNA_MeTrfase_RsmD"/>
</dbReference>
<proteinExistence type="inferred from homology"/>
<dbReference type="EC" id="2.1.1.171" evidence="3 8"/>
<dbReference type="InterPro" id="IPR002052">
    <property type="entry name" value="DNA_methylase_N6_adenine_CS"/>
</dbReference>
<keyword evidence="5 8" id="KW-0489">Methyltransferase</keyword>
<evidence type="ECO:0000313" key="10">
    <source>
        <dbReference type="Proteomes" id="UP000032871"/>
    </source>
</evidence>
<evidence type="ECO:0000256" key="7">
    <source>
        <dbReference type="ARBA" id="ARBA00048326"/>
    </source>
</evidence>
<dbReference type="PIRSF" id="PIRSF004553">
    <property type="entry name" value="CHP00095"/>
    <property type="match status" value="1"/>
</dbReference>
<dbReference type="CDD" id="cd02440">
    <property type="entry name" value="AdoMet_MTases"/>
    <property type="match status" value="1"/>
</dbReference>
<evidence type="ECO:0000256" key="1">
    <source>
        <dbReference type="ARBA" id="ARBA00002649"/>
    </source>
</evidence>
<dbReference type="GO" id="GO:0003676">
    <property type="term" value="F:nucleic acid binding"/>
    <property type="evidence" value="ECO:0007669"/>
    <property type="project" value="InterPro"/>
</dbReference>
<name>E6KZV4_9PAST</name>
<evidence type="ECO:0000256" key="6">
    <source>
        <dbReference type="ARBA" id="ARBA00022679"/>
    </source>
</evidence>
<comment type="caution">
    <text evidence="9">The sequence shown here is derived from an EMBL/GenBank/DDBJ whole genome shotgun (WGS) entry which is preliminary data.</text>
</comment>
<keyword evidence="10" id="KW-1185">Reference proteome</keyword>
<evidence type="ECO:0000256" key="5">
    <source>
        <dbReference type="ARBA" id="ARBA00022603"/>
    </source>
</evidence>
<evidence type="ECO:0000256" key="4">
    <source>
        <dbReference type="ARBA" id="ARBA00013682"/>
    </source>
</evidence>
<dbReference type="EMBL" id="AEPS01000011">
    <property type="protein sequence ID" value="EFU67051.1"/>
    <property type="molecule type" value="Genomic_DNA"/>
</dbReference>
<comment type="catalytic activity">
    <reaction evidence="7 8">
        <text>guanosine(966) in 16S rRNA + S-adenosyl-L-methionine = N(2)-methylguanosine(966) in 16S rRNA + S-adenosyl-L-homocysteine + H(+)</text>
        <dbReference type="Rhea" id="RHEA:23548"/>
        <dbReference type="Rhea" id="RHEA-COMP:10211"/>
        <dbReference type="Rhea" id="RHEA-COMP:10212"/>
        <dbReference type="ChEBI" id="CHEBI:15378"/>
        <dbReference type="ChEBI" id="CHEBI:57856"/>
        <dbReference type="ChEBI" id="CHEBI:59789"/>
        <dbReference type="ChEBI" id="CHEBI:74269"/>
        <dbReference type="ChEBI" id="CHEBI:74481"/>
        <dbReference type="EC" id="2.1.1.171"/>
    </reaction>
</comment>
<dbReference type="PROSITE" id="PS00092">
    <property type="entry name" value="N6_MTASE"/>
    <property type="match status" value="1"/>
</dbReference>
<dbReference type="InterPro" id="IPR029063">
    <property type="entry name" value="SAM-dependent_MTases_sf"/>
</dbReference>